<dbReference type="EMBL" id="CWGJ01000019">
    <property type="protein sequence ID" value="CRX38798.1"/>
    <property type="molecule type" value="Genomic_DNA"/>
</dbReference>
<protein>
    <submittedName>
        <fullName evidence="1">Uncharacterized protein</fullName>
    </submittedName>
</protein>
<sequence length="100" mass="11640">MSYPPQFPSHQNLSGGIEELFLISAPLLLSENHPLGRENLLPDLRCLSRNKKARMLDFDRLSAYILEFWYSLLETFYKLNSYDLFAELGDIPKVSQNLEF</sequence>
<evidence type="ECO:0000313" key="1">
    <source>
        <dbReference type="EMBL" id="CRX38798.1"/>
    </source>
</evidence>
<name>A0A0H5DRH5_9BACT</name>
<organism evidence="1 2">
    <name type="scientific">Estrella lausannensis</name>
    <dbReference type="NCBI Taxonomy" id="483423"/>
    <lineage>
        <taxon>Bacteria</taxon>
        <taxon>Pseudomonadati</taxon>
        <taxon>Chlamydiota</taxon>
        <taxon>Chlamydiia</taxon>
        <taxon>Parachlamydiales</taxon>
        <taxon>Candidatus Criblamydiaceae</taxon>
        <taxon>Estrella</taxon>
    </lineage>
</organism>
<proteinExistence type="predicted"/>
<reference evidence="2" key="1">
    <citation type="submission" date="2015-06" db="EMBL/GenBank/DDBJ databases">
        <authorList>
            <person name="Bertelli C."/>
        </authorList>
    </citation>
    <scope>NUCLEOTIDE SEQUENCE [LARGE SCALE GENOMIC DNA]</scope>
    <source>
        <strain evidence="2">CRIB-30</strain>
    </source>
</reference>
<keyword evidence="2" id="KW-1185">Reference proteome</keyword>
<dbReference type="Proteomes" id="UP000220251">
    <property type="component" value="Unassembled WGS sequence"/>
</dbReference>
<accession>A0A0H5DRH5</accession>
<evidence type="ECO:0000313" key="2">
    <source>
        <dbReference type="Proteomes" id="UP000220251"/>
    </source>
</evidence>
<dbReference type="AlphaFoldDB" id="A0A0H5DRH5"/>
<gene>
    <name evidence="1" type="ORF">ELAC_1462</name>
</gene>